<gene>
    <name evidence="2" type="ORF">HXX02_14700</name>
</gene>
<keyword evidence="3" id="KW-1185">Reference proteome</keyword>
<organism evidence="2 3">
    <name type="scientific">Microbulbifer elongatus</name>
    <dbReference type="NCBI Taxonomy" id="86173"/>
    <lineage>
        <taxon>Bacteria</taxon>
        <taxon>Pseudomonadati</taxon>
        <taxon>Pseudomonadota</taxon>
        <taxon>Gammaproteobacteria</taxon>
        <taxon>Cellvibrionales</taxon>
        <taxon>Microbulbiferaceae</taxon>
        <taxon>Microbulbifer</taxon>
    </lineage>
</organism>
<dbReference type="RefSeq" id="WP_255875596.1">
    <property type="nucleotide sequence ID" value="NZ_JACASI010000037.1"/>
</dbReference>
<dbReference type="Proteomes" id="UP001205566">
    <property type="component" value="Unassembled WGS sequence"/>
</dbReference>
<keyword evidence="1" id="KW-1133">Transmembrane helix</keyword>
<reference evidence="2" key="1">
    <citation type="thesis" date="2020" institute="Technische Universitat Dresden" country="Dresden, Germany">
        <title>The Agarolytic System of Microbulbifer elongatus PORT2, Isolated from Batu Karas, Pangandaran West Java Indonesia.</title>
        <authorList>
            <person name="Anggraeni S.R."/>
        </authorList>
    </citation>
    <scope>NUCLEOTIDE SEQUENCE</scope>
    <source>
        <strain evidence="2">PORT2</strain>
    </source>
</reference>
<proteinExistence type="predicted"/>
<feature type="transmembrane region" description="Helical" evidence="1">
    <location>
        <begin position="169"/>
        <end position="191"/>
    </location>
</feature>
<sequence>MSINEHATKEQVRRLVATALAAIKSKDKDPGWNRTLNHALEQLALISRNLNTAKHNVQHFGKMKAATAGHNTYRANQSMNSKLGTLSSLEAFLTEEWKKIGKALNTEIKKLPTDGKNAMELLDMLAGEIESFDKLLKQNTSQISKHQSNPHQTMIIQREISQLKTMPDLTAPSMLVLISIGLRLLAMYVGAKKANSAR</sequence>
<protein>
    <submittedName>
        <fullName evidence="2">Uncharacterized protein</fullName>
    </submittedName>
</protein>
<dbReference type="EMBL" id="JACASI010000037">
    <property type="protein sequence ID" value="MCQ3830687.1"/>
    <property type="molecule type" value="Genomic_DNA"/>
</dbReference>
<evidence type="ECO:0000313" key="2">
    <source>
        <dbReference type="EMBL" id="MCQ3830687.1"/>
    </source>
</evidence>
<accession>A0ABT1P584</accession>
<keyword evidence="1" id="KW-0812">Transmembrane</keyword>
<keyword evidence="1" id="KW-0472">Membrane</keyword>
<evidence type="ECO:0000256" key="1">
    <source>
        <dbReference type="SAM" id="Phobius"/>
    </source>
</evidence>
<comment type="caution">
    <text evidence="2">The sequence shown here is derived from an EMBL/GenBank/DDBJ whole genome shotgun (WGS) entry which is preliminary data.</text>
</comment>
<evidence type="ECO:0000313" key="3">
    <source>
        <dbReference type="Proteomes" id="UP001205566"/>
    </source>
</evidence>
<name>A0ABT1P584_9GAMM</name>